<organism evidence="1 2">
    <name type="scientific">Hyaloperonospora arabidopsidis (strain Emoy2)</name>
    <name type="common">Downy mildew agent</name>
    <name type="synonym">Peronospora arabidopsidis</name>
    <dbReference type="NCBI Taxonomy" id="559515"/>
    <lineage>
        <taxon>Eukaryota</taxon>
        <taxon>Sar</taxon>
        <taxon>Stramenopiles</taxon>
        <taxon>Oomycota</taxon>
        <taxon>Peronosporomycetes</taxon>
        <taxon>Peronosporales</taxon>
        <taxon>Peronosporaceae</taxon>
        <taxon>Hyaloperonospora</taxon>
    </lineage>
</organism>
<reference evidence="2" key="1">
    <citation type="journal article" date="2010" name="Science">
        <title>Signatures of adaptation to obligate biotrophy in the Hyaloperonospora arabidopsidis genome.</title>
        <authorList>
            <person name="Baxter L."/>
            <person name="Tripathy S."/>
            <person name="Ishaque N."/>
            <person name="Boot N."/>
            <person name="Cabral A."/>
            <person name="Kemen E."/>
            <person name="Thines M."/>
            <person name="Ah-Fong A."/>
            <person name="Anderson R."/>
            <person name="Badejoko W."/>
            <person name="Bittner-Eddy P."/>
            <person name="Boore J.L."/>
            <person name="Chibucos M.C."/>
            <person name="Coates M."/>
            <person name="Dehal P."/>
            <person name="Delehaunty K."/>
            <person name="Dong S."/>
            <person name="Downton P."/>
            <person name="Dumas B."/>
            <person name="Fabro G."/>
            <person name="Fronick C."/>
            <person name="Fuerstenberg S.I."/>
            <person name="Fulton L."/>
            <person name="Gaulin E."/>
            <person name="Govers F."/>
            <person name="Hughes L."/>
            <person name="Humphray S."/>
            <person name="Jiang R.H."/>
            <person name="Judelson H."/>
            <person name="Kamoun S."/>
            <person name="Kyung K."/>
            <person name="Meijer H."/>
            <person name="Minx P."/>
            <person name="Morris P."/>
            <person name="Nelson J."/>
            <person name="Phuntumart V."/>
            <person name="Qutob D."/>
            <person name="Rehmany A."/>
            <person name="Rougon-Cardoso A."/>
            <person name="Ryden P."/>
            <person name="Torto-Alalibo T."/>
            <person name="Studholme D."/>
            <person name="Wang Y."/>
            <person name="Win J."/>
            <person name="Wood J."/>
            <person name="Clifton S.W."/>
            <person name="Rogers J."/>
            <person name="Van den Ackerveken G."/>
            <person name="Jones J.D."/>
            <person name="McDowell J.M."/>
            <person name="Beynon J."/>
            <person name="Tyler B.M."/>
        </authorList>
    </citation>
    <scope>NUCLEOTIDE SEQUENCE [LARGE SCALE GENOMIC DNA]</scope>
    <source>
        <strain evidence="2">Emoy2</strain>
    </source>
</reference>
<accession>M4C0T9</accession>
<evidence type="ECO:0000313" key="1">
    <source>
        <dbReference type="EnsemblProtists" id="HpaP812631"/>
    </source>
</evidence>
<dbReference type="EMBL" id="JH598081">
    <property type="status" value="NOT_ANNOTATED_CDS"/>
    <property type="molecule type" value="Genomic_DNA"/>
</dbReference>
<dbReference type="EnsemblProtists" id="HpaT812631">
    <property type="protein sequence ID" value="HpaP812631"/>
    <property type="gene ID" value="HpaG812631"/>
</dbReference>
<sequence length="99" mass="11350">MPPDEVTCLTSFHTAVVQQSFDEDALTTAIINQWMKWTREHILHRLRGQSDAVSQLDRVMCEDLEHEIGRRLDFSWQCEPSELRSGEGQSRVCLCSAGE</sequence>
<proteinExistence type="predicted"/>
<protein>
    <submittedName>
        <fullName evidence="1">Uncharacterized protein</fullName>
    </submittedName>
</protein>
<dbReference type="AlphaFoldDB" id="M4C0T9"/>
<dbReference type="HOGENOM" id="CLU_2325214_0_0_1"/>
<evidence type="ECO:0000313" key="2">
    <source>
        <dbReference type="Proteomes" id="UP000011713"/>
    </source>
</evidence>
<dbReference type="Proteomes" id="UP000011713">
    <property type="component" value="Unassembled WGS sequence"/>
</dbReference>
<dbReference type="VEuPathDB" id="FungiDB:HpaG812631"/>
<dbReference type="InParanoid" id="M4C0T9"/>
<reference evidence="1" key="2">
    <citation type="submission" date="2015-06" db="UniProtKB">
        <authorList>
            <consortium name="EnsemblProtists"/>
        </authorList>
    </citation>
    <scope>IDENTIFICATION</scope>
    <source>
        <strain evidence="1">Emoy2</strain>
    </source>
</reference>
<keyword evidence="2" id="KW-1185">Reference proteome</keyword>
<name>M4C0T9_HYAAE</name>